<protein>
    <submittedName>
        <fullName evidence="1">Uncharacterized protein</fullName>
    </submittedName>
</protein>
<reference evidence="1 2" key="1">
    <citation type="submission" date="2015-04" db="EMBL/GenBank/DDBJ databases">
        <title>Complete genome sequence of Schizopora paradoxa KUC8140, a cosmopolitan wood degrader in East Asia.</title>
        <authorList>
            <consortium name="DOE Joint Genome Institute"/>
            <person name="Min B."/>
            <person name="Park H."/>
            <person name="Jang Y."/>
            <person name="Kim J.-J."/>
            <person name="Kim K.H."/>
            <person name="Pangilinan J."/>
            <person name="Lipzen A."/>
            <person name="Riley R."/>
            <person name="Grigoriev I.V."/>
            <person name="Spatafora J.W."/>
            <person name="Choi I.-G."/>
        </authorList>
    </citation>
    <scope>NUCLEOTIDE SEQUENCE [LARGE SCALE GENOMIC DNA]</scope>
    <source>
        <strain evidence="1 2">KUC8140</strain>
    </source>
</reference>
<dbReference type="InParanoid" id="A0A0H2QXS8"/>
<keyword evidence="2" id="KW-1185">Reference proteome</keyword>
<dbReference type="Proteomes" id="UP000053477">
    <property type="component" value="Unassembled WGS sequence"/>
</dbReference>
<gene>
    <name evidence="1" type="ORF">SCHPADRAFT_760397</name>
</gene>
<dbReference type="AlphaFoldDB" id="A0A0H2QXS8"/>
<name>A0A0H2QXS8_9AGAM</name>
<proteinExistence type="predicted"/>
<dbReference type="EMBL" id="KQ086666">
    <property type="protein sequence ID" value="KLO04169.1"/>
    <property type="molecule type" value="Genomic_DNA"/>
</dbReference>
<evidence type="ECO:0000313" key="1">
    <source>
        <dbReference type="EMBL" id="KLO04169.1"/>
    </source>
</evidence>
<organism evidence="1 2">
    <name type="scientific">Schizopora paradoxa</name>
    <dbReference type="NCBI Taxonomy" id="27342"/>
    <lineage>
        <taxon>Eukaryota</taxon>
        <taxon>Fungi</taxon>
        <taxon>Dikarya</taxon>
        <taxon>Basidiomycota</taxon>
        <taxon>Agaricomycotina</taxon>
        <taxon>Agaricomycetes</taxon>
        <taxon>Hymenochaetales</taxon>
        <taxon>Schizoporaceae</taxon>
        <taxon>Schizopora</taxon>
    </lineage>
</organism>
<sequence>MAGTPSPTGLSSTHESISALLPISKLRVRPKFPFAARNSHLFSRHRYYRPGSHPISSGFAARDLGSRASRHILTQYYTVRLVQRHARMRWLLEACSRAVASYWLIRWEAQAVLRSPDLKSRSTTCSYSKRHRISPQPFLDRQTSSHLYRLRSGLFSDLLFEHLRGAPLRVVPSYSVWKESSSSRVGFLRAVALRVVRERS</sequence>
<evidence type="ECO:0000313" key="2">
    <source>
        <dbReference type="Proteomes" id="UP000053477"/>
    </source>
</evidence>
<accession>A0A0H2QXS8</accession>